<feature type="region of interest" description="Disordered" evidence="11">
    <location>
        <begin position="223"/>
        <end position="331"/>
    </location>
</feature>
<evidence type="ECO:0000256" key="11">
    <source>
        <dbReference type="SAM" id="MobiDB-lite"/>
    </source>
</evidence>
<evidence type="ECO:0000256" key="3">
    <source>
        <dbReference type="ARBA" id="ARBA00022771"/>
    </source>
</evidence>
<dbReference type="GO" id="GO:0005634">
    <property type="term" value="C:nucleus"/>
    <property type="evidence" value="ECO:0007669"/>
    <property type="project" value="UniProtKB-SubCell"/>
</dbReference>
<dbReference type="AlphaFoldDB" id="A0A7J6DH95"/>
<dbReference type="PANTHER" id="PTHR14678:SF1">
    <property type="entry name" value="ZINC FINGER PROTEIN 750"/>
    <property type="match status" value="1"/>
</dbReference>
<proteinExistence type="predicted"/>
<feature type="compositionally biased region" description="Pro residues" evidence="11">
    <location>
        <begin position="76"/>
        <end position="85"/>
    </location>
</feature>
<evidence type="ECO:0000256" key="6">
    <source>
        <dbReference type="ARBA" id="ARBA00023015"/>
    </source>
</evidence>
<feature type="compositionally biased region" description="Basic and acidic residues" evidence="11">
    <location>
        <begin position="259"/>
        <end position="301"/>
    </location>
</feature>
<evidence type="ECO:0000256" key="8">
    <source>
        <dbReference type="ARBA" id="ARBA00023163"/>
    </source>
</evidence>
<keyword evidence="9" id="KW-0539">Nucleus</keyword>
<evidence type="ECO:0000256" key="7">
    <source>
        <dbReference type="ARBA" id="ARBA00023159"/>
    </source>
</evidence>
<evidence type="ECO:0000256" key="2">
    <source>
        <dbReference type="ARBA" id="ARBA00022723"/>
    </source>
</evidence>
<dbReference type="PANTHER" id="PTHR14678">
    <property type="entry name" value="PROLINE-RICH PROTEIN 35-RELATED"/>
    <property type="match status" value="1"/>
</dbReference>
<feature type="compositionally biased region" description="Polar residues" evidence="11">
    <location>
        <begin position="401"/>
        <end position="411"/>
    </location>
</feature>
<evidence type="ECO:0000259" key="12">
    <source>
        <dbReference type="Pfam" id="PF15269"/>
    </source>
</evidence>
<evidence type="ECO:0000313" key="13">
    <source>
        <dbReference type="EMBL" id="KAF4118144.1"/>
    </source>
</evidence>
<dbReference type="Proteomes" id="UP000579812">
    <property type="component" value="Unassembled WGS sequence"/>
</dbReference>
<dbReference type="GO" id="GO:1990841">
    <property type="term" value="F:promoter-specific chromatin binding"/>
    <property type="evidence" value="ECO:0007669"/>
    <property type="project" value="TreeGrafter"/>
</dbReference>
<dbReference type="EMBL" id="JAAMOB010000001">
    <property type="protein sequence ID" value="KAF4118144.1"/>
    <property type="molecule type" value="Genomic_DNA"/>
</dbReference>
<keyword evidence="14" id="KW-1185">Reference proteome</keyword>
<feature type="region of interest" description="Disordered" evidence="11">
    <location>
        <begin position="388"/>
        <end position="484"/>
    </location>
</feature>
<reference evidence="13 14" key="1">
    <citation type="submission" date="2020-04" db="EMBL/GenBank/DDBJ databases">
        <title>Chromosome-level genome assembly of a cyprinid fish Onychostoma macrolepis by integration of Nanopore Sequencing, Bionano and Hi-C technology.</title>
        <authorList>
            <person name="Wang D."/>
        </authorList>
    </citation>
    <scope>NUCLEOTIDE SEQUENCE [LARGE SCALE GENOMIC DNA]</scope>
    <source>
        <strain evidence="13">SWU-2019</strain>
        <tissue evidence="13">Muscle</tissue>
    </source>
</reference>
<gene>
    <name evidence="13" type="ORF">G5714_000195</name>
</gene>
<evidence type="ECO:0000313" key="14">
    <source>
        <dbReference type="Proteomes" id="UP000579812"/>
    </source>
</evidence>
<name>A0A7J6DH95_9TELE</name>
<feature type="region of interest" description="Disordered" evidence="11">
    <location>
        <begin position="57"/>
        <end position="95"/>
    </location>
</feature>
<keyword evidence="4" id="KW-0221">Differentiation</keyword>
<keyword evidence="6" id="KW-0805">Transcription regulation</keyword>
<feature type="domain" description="Zinc finger protein 750-like zinc finger" evidence="12">
    <location>
        <begin position="7"/>
        <end position="58"/>
    </location>
</feature>
<dbReference type="GO" id="GO:0030154">
    <property type="term" value="P:cell differentiation"/>
    <property type="evidence" value="ECO:0007669"/>
    <property type="project" value="UniProtKB-KW"/>
</dbReference>
<sequence length="484" mass="53548">MNIPEKERKPKKPHYIPRPPGKPFRYQCFQCPFTCNQKSHLFNHMKYNLCHVSVSISSGRGGSAQEDTDERSSPDPSRPPAPSSSPSPDICEETSSPVLKPEVLRPHGPGSVWRPAAALQNEPHLPERVEGFPYHPGFHPHAAPTGFLPLYPHYQPYIYEPYVLRPCPQMLFPMEEYFRYYYTIPAHSYIPPEQALPSLYSVMDVGSVYDPYALVVNLKEVQVSPQTGRSAAGSPDRPDPSHNSQQTPDERGAAPASQSEERGGATRAQEDRSLPERASRASREMERGGNDSKNDRFDKDSLVPLNLSRRASPLNLSMTTTSDTQSPSGLMNEGIVGTVTSREDDHLPVEKTAAFALCQLAQSGVSNLSRNISYSDSSVFQEQETKLLTSVRSPAPDVSEAASTDSKTTPDVKSGVGVEDSAPSVATTEVSAPSSNIPHQTRTKTHGKHNLKRKQMSSRSKHNLRKRICRSTQKNKINPVNERL</sequence>
<dbReference type="GO" id="GO:0008544">
    <property type="term" value="P:epidermis development"/>
    <property type="evidence" value="ECO:0007669"/>
    <property type="project" value="TreeGrafter"/>
</dbReference>
<comment type="subcellular location">
    <subcellularLocation>
        <location evidence="1">Nucleus</location>
    </subcellularLocation>
</comment>
<keyword evidence="5" id="KW-0862">Zinc</keyword>
<evidence type="ECO:0000256" key="5">
    <source>
        <dbReference type="ARBA" id="ARBA00022833"/>
    </source>
</evidence>
<keyword evidence="7" id="KW-0010">Activator</keyword>
<keyword evidence="8" id="KW-0804">Transcription</keyword>
<organism evidence="13 14">
    <name type="scientific">Onychostoma macrolepis</name>
    <dbReference type="NCBI Taxonomy" id="369639"/>
    <lineage>
        <taxon>Eukaryota</taxon>
        <taxon>Metazoa</taxon>
        <taxon>Chordata</taxon>
        <taxon>Craniata</taxon>
        <taxon>Vertebrata</taxon>
        <taxon>Euteleostomi</taxon>
        <taxon>Actinopterygii</taxon>
        <taxon>Neopterygii</taxon>
        <taxon>Teleostei</taxon>
        <taxon>Ostariophysi</taxon>
        <taxon>Cypriniformes</taxon>
        <taxon>Cyprinidae</taxon>
        <taxon>Acrossocheilinae</taxon>
        <taxon>Onychostoma</taxon>
    </lineage>
</organism>
<accession>A0A7J6DH95</accession>
<dbReference type="GO" id="GO:0001228">
    <property type="term" value="F:DNA-binding transcription activator activity, RNA polymerase II-specific"/>
    <property type="evidence" value="ECO:0007669"/>
    <property type="project" value="TreeGrafter"/>
</dbReference>
<feature type="compositionally biased region" description="Polar residues" evidence="11">
    <location>
        <begin position="314"/>
        <end position="329"/>
    </location>
</feature>
<feature type="compositionally biased region" description="Basic residues" evidence="11">
    <location>
        <begin position="441"/>
        <end position="469"/>
    </location>
</feature>
<keyword evidence="2" id="KW-0479">Metal-binding</keyword>
<dbReference type="InterPro" id="IPR039363">
    <property type="entry name" value="ZNF750"/>
</dbReference>
<dbReference type="Pfam" id="PF15269">
    <property type="entry name" value="zf-C2H2_7"/>
    <property type="match status" value="1"/>
</dbReference>
<dbReference type="GO" id="GO:0000978">
    <property type="term" value="F:RNA polymerase II cis-regulatory region sequence-specific DNA binding"/>
    <property type="evidence" value="ECO:0007669"/>
    <property type="project" value="TreeGrafter"/>
</dbReference>
<keyword evidence="3" id="KW-0863">Zinc-finger</keyword>
<dbReference type="InterPro" id="IPR039064">
    <property type="entry name" value="ZNF750_Znf"/>
</dbReference>
<evidence type="ECO:0000256" key="9">
    <source>
        <dbReference type="ARBA" id="ARBA00023242"/>
    </source>
</evidence>
<evidence type="ECO:0000256" key="1">
    <source>
        <dbReference type="ARBA" id="ARBA00004123"/>
    </source>
</evidence>
<dbReference type="GO" id="GO:0008270">
    <property type="term" value="F:zinc ion binding"/>
    <property type="evidence" value="ECO:0007669"/>
    <property type="project" value="UniProtKB-KW"/>
</dbReference>
<comment type="caution">
    <text evidence="13">The sequence shown here is derived from an EMBL/GenBank/DDBJ whole genome shotgun (WGS) entry which is preliminary data.</text>
</comment>
<feature type="compositionally biased region" description="Polar residues" evidence="11">
    <location>
        <begin position="424"/>
        <end position="440"/>
    </location>
</feature>
<evidence type="ECO:0000256" key="10">
    <source>
        <dbReference type="ARBA" id="ARBA00040216"/>
    </source>
</evidence>
<dbReference type="OrthoDB" id="8933073at2759"/>
<protein>
    <recommendedName>
        <fullName evidence="10">Zinc finger protein 750</fullName>
    </recommendedName>
</protein>
<evidence type="ECO:0000256" key="4">
    <source>
        <dbReference type="ARBA" id="ARBA00022782"/>
    </source>
</evidence>